<dbReference type="OMA" id="SIRCICK"/>
<keyword evidence="2" id="KW-1185">Reference proteome</keyword>
<dbReference type="AlphaFoldDB" id="A0A7L4P926"/>
<evidence type="ECO:0000313" key="1">
    <source>
        <dbReference type="EMBL" id="NYR15485.1"/>
    </source>
</evidence>
<comment type="caution">
    <text evidence="1">The sequence shown here is derived from an EMBL/GenBank/DDBJ whole genome shotgun (WGS) entry which is preliminary data.</text>
</comment>
<protein>
    <submittedName>
        <fullName evidence="1">Uncharacterized protein</fullName>
    </submittedName>
</protein>
<gene>
    <name evidence="1" type="ORF">HC235_05910</name>
</gene>
<proteinExistence type="predicted"/>
<sequence length="144" mass="16101">MSINLPDFFHLLKQYIRQRGWACRVDHELVLWDGLYISGDVISSGGKCVRAQDLADALRVTANPQCVEKKTSELAPPYVEYIALDDYALLAAVGRDGVYLVENEGASIRCICKVNLNIEVFKKAVDVLMRWQAALLDQTAVDKV</sequence>
<name>A0A7L4P926_9CREN</name>
<dbReference type="EMBL" id="JAAVJF010000002">
    <property type="protein sequence ID" value="NYR15485.1"/>
    <property type="molecule type" value="Genomic_DNA"/>
</dbReference>
<reference evidence="1 2" key="1">
    <citation type="journal article" date="2020" name="Nat. Commun.">
        <title>The structures of two archaeal type IV pili illuminate evolutionary relationships.</title>
        <authorList>
            <person name="Wang F."/>
            <person name="Baquero D.P."/>
            <person name="Su Z."/>
            <person name="Beltran L.C."/>
            <person name="Prangishvili D."/>
            <person name="Krupovic M."/>
            <person name="Egelman E.H."/>
        </authorList>
    </citation>
    <scope>NUCLEOTIDE SEQUENCE [LARGE SCALE GENOMIC DNA]</scope>
    <source>
        <strain evidence="1 2">2GA</strain>
    </source>
</reference>
<organism evidence="1 2">
    <name type="scientific">Pyrobaculum arsenaticum</name>
    <dbReference type="NCBI Taxonomy" id="121277"/>
    <lineage>
        <taxon>Archaea</taxon>
        <taxon>Thermoproteota</taxon>
        <taxon>Thermoprotei</taxon>
        <taxon>Thermoproteales</taxon>
        <taxon>Thermoproteaceae</taxon>
        <taxon>Pyrobaculum</taxon>
    </lineage>
</organism>
<dbReference type="RefSeq" id="WP_011900704.1">
    <property type="nucleotide sequence ID" value="NZ_JAAVJF010000002.1"/>
</dbReference>
<evidence type="ECO:0000313" key="2">
    <source>
        <dbReference type="Proteomes" id="UP000554766"/>
    </source>
</evidence>
<accession>A0A7L4P926</accession>
<dbReference type="GeneID" id="5054407"/>
<dbReference type="Proteomes" id="UP000554766">
    <property type="component" value="Unassembled WGS sequence"/>
</dbReference>